<proteinExistence type="predicted"/>
<sequence>MSDFARTIQPRNGIHLMNREAFGREIGNPLFLFDRSSGHKPDPLVSYMANPLFNPFLTHSLIKEFEKTETEISFFFFSKEGRKKKGIDSVIKMESPSLDNFSRADREMEFLQMYGCF</sequence>
<dbReference type="AlphaFoldDB" id="A0AAV4N5U1"/>
<accession>A0AAV4N5U1</accession>
<organism evidence="1 2">
    <name type="scientific">Caerostris extrusa</name>
    <name type="common">Bark spider</name>
    <name type="synonym">Caerostris bankana</name>
    <dbReference type="NCBI Taxonomy" id="172846"/>
    <lineage>
        <taxon>Eukaryota</taxon>
        <taxon>Metazoa</taxon>
        <taxon>Ecdysozoa</taxon>
        <taxon>Arthropoda</taxon>
        <taxon>Chelicerata</taxon>
        <taxon>Arachnida</taxon>
        <taxon>Araneae</taxon>
        <taxon>Araneomorphae</taxon>
        <taxon>Entelegynae</taxon>
        <taxon>Araneoidea</taxon>
        <taxon>Araneidae</taxon>
        <taxon>Caerostris</taxon>
    </lineage>
</organism>
<gene>
    <name evidence="1" type="ORF">CEXT_527321</name>
</gene>
<name>A0AAV4N5U1_CAEEX</name>
<evidence type="ECO:0000313" key="2">
    <source>
        <dbReference type="Proteomes" id="UP001054945"/>
    </source>
</evidence>
<comment type="caution">
    <text evidence="1">The sequence shown here is derived from an EMBL/GenBank/DDBJ whole genome shotgun (WGS) entry which is preliminary data.</text>
</comment>
<dbReference type="EMBL" id="BPLR01020439">
    <property type="protein sequence ID" value="GIX78779.1"/>
    <property type="molecule type" value="Genomic_DNA"/>
</dbReference>
<evidence type="ECO:0000313" key="1">
    <source>
        <dbReference type="EMBL" id="GIX78779.1"/>
    </source>
</evidence>
<reference evidence="1 2" key="1">
    <citation type="submission" date="2021-06" db="EMBL/GenBank/DDBJ databases">
        <title>Caerostris extrusa draft genome.</title>
        <authorList>
            <person name="Kono N."/>
            <person name="Arakawa K."/>
        </authorList>
    </citation>
    <scope>NUCLEOTIDE SEQUENCE [LARGE SCALE GENOMIC DNA]</scope>
</reference>
<protein>
    <submittedName>
        <fullName evidence="1">Uncharacterized protein</fullName>
    </submittedName>
</protein>
<dbReference type="Proteomes" id="UP001054945">
    <property type="component" value="Unassembled WGS sequence"/>
</dbReference>
<keyword evidence="2" id="KW-1185">Reference proteome</keyword>